<dbReference type="GO" id="GO:0005783">
    <property type="term" value="C:endoplasmic reticulum"/>
    <property type="evidence" value="ECO:0007669"/>
    <property type="project" value="UniProtKB-SubCell"/>
</dbReference>
<dbReference type="SUPFAM" id="SSF55856">
    <property type="entry name" value="Cytochrome b5-like heme/steroid binding domain"/>
    <property type="match status" value="1"/>
</dbReference>
<dbReference type="SMART" id="SM01117">
    <property type="entry name" value="Cyt-b5"/>
    <property type="match status" value="1"/>
</dbReference>
<feature type="domain" description="Cytochrome b5 heme-binding" evidence="7">
    <location>
        <begin position="60"/>
        <end position="161"/>
    </location>
</feature>
<dbReference type="HOGENOM" id="CLU_042860_1_2_1"/>
<reference evidence="8 9" key="1">
    <citation type="journal article" date="2012" name="New Phytol.">
        <title>Insight into trade-off between wood decay and parasitism from the genome of a fungal forest pathogen.</title>
        <authorList>
            <person name="Olson A."/>
            <person name="Aerts A."/>
            <person name="Asiegbu F."/>
            <person name="Belbahri L."/>
            <person name="Bouzid O."/>
            <person name="Broberg A."/>
            <person name="Canback B."/>
            <person name="Coutinho P.M."/>
            <person name="Cullen D."/>
            <person name="Dalman K."/>
            <person name="Deflorio G."/>
            <person name="van Diepen L.T."/>
            <person name="Dunand C."/>
            <person name="Duplessis S."/>
            <person name="Durling M."/>
            <person name="Gonthier P."/>
            <person name="Grimwood J."/>
            <person name="Fossdal C.G."/>
            <person name="Hansson D."/>
            <person name="Henrissat B."/>
            <person name="Hietala A."/>
            <person name="Himmelstrand K."/>
            <person name="Hoffmeister D."/>
            <person name="Hogberg N."/>
            <person name="James T.Y."/>
            <person name="Karlsson M."/>
            <person name="Kohler A."/>
            <person name="Kues U."/>
            <person name="Lee Y.H."/>
            <person name="Lin Y.C."/>
            <person name="Lind M."/>
            <person name="Lindquist E."/>
            <person name="Lombard V."/>
            <person name="Lucas S."/>
            <person name="Lunden K."/>
            <person name="Morin E."/>
            <person name="Murat C."/>
            <person name="Park J."/>
            <person name="Raffaello T."/>
            <person name="Rouze P."/>
            <person name="Salamov A."/>
            <person name="Schmutz J."/>
            <person name="Solheim H."/>
            <person name="Stahlberg J."/>
            <person name="Velez H."/>
            <person name="de Vries R.P."/>
            <person name="Wiebenga A."/>
            <person name="Woodward S."/>
            <person name="Yakovlev I."/>
            <person name="Garbelotto M."/>
            <person name="Martin F."/>
            <person name="Grigoriev I.V."/>
            <person name="Stenlid J."/>
        </authorList>
    </citation>
    <scope>NUCLEOTIDE SEQUENCE [LARGE SCALE GENOMIC DNA]</scope>
    <source>
        <strain evidence="8 9">TC 32-1</strain>
    </source>
</reference>
<dbReference type="Pfam" id="PF00173">
    <property type="entry name" value="Cyt-b5"/>
    <property type="match status" value="1"/>
</dbReference>
<dbReference type="InterPro" id="IPR036400">
    <property type="entry name" value="Cyt_B5-like_heme/steroid_sf"/>
</dbReference>
<comment type="similarity">
    <text evidence="6">Belongs to the cytochrome b5 family. MAPR subfamily.</text>
</comment>
<evidence type="ECO:0000256" key="1">
    <source>
        <dbReference type="ARBA" id="ARBA00004240"/>
    </source>
</evidence>
<evidence type="ECO:0000256" key="4">
    <source>
        <dbReference type="ARBA" id="ARBA00022824"/>
    </source>
</evidence>
<evidence type="ECO:0000256" key="6">
    <source>
        <dbReference type="ARBA" id="ARBA00038357"/>
    </source>
</evidence>
<evidence type="ECO:0000256" key="2">
    <source>
        <dbReference type="ARBA" id="ARBA00022617"/>
    </source>
</evidence>
<evidence type="ECO:0000256" key="3">
    <source>
        <dbReference type="ARBA" id="ARBA00022723"/>
    </source>
</evidence>
<dbReference type="KEGG" id="hir:HETIRDRAFT_53389"/>
<dbReference type="PANTHER" id="PTHR10281">
    <property type="entry name" value="MEMBRANE-ASSOCIATED PROGESTERONE RECEPTOR COMPONENT-RELATED"/>
    <property type="match status" value="1"/>
</dbReference>
<dbReference type="GO" id="GO:0020037">
    <property type="term" value="F:heme binding"/>
    <property type="evidence" value="ECO:0007669"/>
    <property type="project" value="UniProtKB-ARBA"/>
</dbReference>
<dbReference type="RefSeq" id="XP_009551181.1">
    <property type="nucleotide sequence ID" value="XM_009552886.1"/>
</dbReference>
<name>W4JS70_HETIT</name>
<evidence type="ECO:0000259" key="7">
    <source>
        <dbReference type="SMART" id="SM01117"/>
    </source>
</evidence>
<keyword evidence="5" id="KW-0408">Iron</keyword>
<organism evidence="8 9">
    <name type="scientific">Heterobasidion irregulare (strain TC 32-1)</name>
    <dbReference type="NCBI Taxonomy" id="747525"/>
    <lineage>
        <taxon>Eukaryota</taxon>
        <taxon>Fungi</taxon>
        <taxon>Dikarya</taxon>
        <taxon>Basidiomycota</taxon>
        <taxon>Agaricomycotina</taxon>
        <taxon>Agaricomycetes</taxon>
        <taxon>Russulales</taxon>
        <taxon>Bondarzewiaceae</taxon>
        <taxon>Heterobasidion</taxon>
        <taxon>Heterobasidion annosum species complex</taxon>
    </lineage>
</organism>
<dbReference type="PANTHER" id="PTHR10281:SF72">
    <property type="entry name" value="NEUDESIN"/>
    <property type="match status" value="1"/>
</dbReference>
<dbReference type="GO" id="GO:0016020">
    <property type="term" value="C:membrane"/>
    <property type="evidence" value="ECO:0007669"/>
    <property type="project" value="TreeGrafter"/>
</dbReference>
<dbReference type="InParanoid" id="W4JS70"/>
<dbReference type="STRING" id="747525.W4JS70"/>
<accession>W4JS70</accession>
<dbReference type="InterPro" id="IPR050577">
    <property type="entry name" value="MAPR/NEUFC/NENF-like"/>
</dbReference>
<evidence type="ECO:0000313" key="9">
    <source>
        <dbReference type="Proteomes" id="UP000030671"/>
    </source>
</evidence>
<evidence type="ECO:0000313" key="8">
    <source>
        <dbReference type="EMBL" id="ETW76407.1"/>
    </source>
</evidence>
<proteinExistence type="inferred from homology"/>
<dbReference type="OrthoDB" id="547796at2759"/>
<evidence type="ECO:0000256" key="5">
    <source>
        <dbReference type="ARBA" id="ARBA00023004"/>
    </source>
</evidence>
<sequence length="166" mass="18508">MSSFALSTPINTALVLYIVYYVQRVIFPRTSIPKEAPAEFKAGYSWMPKAHPPTLLFTTYTPNTLEPFSGRDGGRILLAIAGTVFDVTAGRNFYGPDGMYGNFAGRDASRGMAKQSFDIEMLTPIDQPLDKLEDLTPDEIENMKGWIDHFSNKYIICGRLVENDAV</sequence>
<keyword evidence="2" id="KW-0349">Heme</keyword>
<dbReference type="eggNOG" id="KOG1110">
    <property type="taxonomic scope" value="Eukaryota"/>
</dbReference>
<dbReference type="AlphaFoldDB" id="W4JS70"/>
<dbReference type="GO" id="GO:0046872">
    <property type="term" value="F:metal ion binding"/>
    <property type="evidence" value="ECO:0007669"/>
    <property type="project" value="UniProtKB-KW"/>
</dbReference>
<keyword evidence="3" id="KW-0479">Metal-binding</keyword>
<dbReference type="InterPro" id="IPR001199">
    <property type="entry name" value="Cyt_B5-like_heme/steroid-bd"/>
</dbReference>
<dbReference type="GeneID" id="20678255"/>
<keyword evidence="4" id="KW-0256">Endoplasmic reticulum</keyword>
<dbReference type="EMBL" id="KI925464">
    <property type="protein sequence ID" value="ETW76407.1"/>
    <property type="molecule type" value="Genomic_DNA"/>
</dbReference>
<comment type="subcellular location">
    <subcellularLocation>
        <location evidence="1">Endoplasmic reticulum</location>
    </subcellularLocation>
</comment>
<gene>
    <name evidence="8" type="ORF">HETIRDRAFT_53389</name>
</gene>
<dbReference type="Gene3D" id="3.10.120.10">
    <property type="entry name" value="Cytochrome b5-like heme/steroid binding domain"/>
    <property type="match status" value="1"/>
</dbReference>
<dbReference type="Proteomes" id="UP000030671">
    <property type="component" value="Unassembled WGS sequence"/>
</dbReference>
<dbReference type="FunFam" id="3.10.120.10:FF:000003">
    <property type="entry name" value="membrane-associated progesterone receptor component 1"/>
    <property type="match status" value="1"/>
</dbReference>
<keyword evidence="9" id="KW-1185">Reference proteome</keyword>
<protein>
    <recommendedName>
        <fullName evidence="7">Cytochrome b5 heme-binding domain-containing protein</fullName>
    </recommendedName>
</protein>
<dbReference type="FunCoup" id="W4JS70">
    <property type="interactions" value="370"/>
</dbReference>